<sequence>MSTRGFLHFEDLSDQQKDKVLNAQVKIEKAIEKALPSDGYSRDELSQRNKRDEIRGFLVYCNGKLLSMKTYDSYVKEVELGTHRSQPYKATCRNLPFGGRATRDSRDACSTKGIRAESPPTFILRKTSEKPEKTRSTNF</sequence>
<comment type="caution">
    <text evidence="1">The sequence shown here is derived from an EMBL/GenBank/DDBJ whole genome shotgun (WGS) entry which is preliminary data.</text>
</comment>
<dbReference type="EMBL" id="QZWG01000005">
    <property type="protein sequence ID" value="RZC11699.1"/>
    <property type="molecule type" value="Genomic_DNA"/>
</dbReference>
<evidence type="ECO:0000313" key="1">
    <source>
        <dbReference type="EMBL" id="RZC11699.1"/>
    </source>
</evidence>
<dbReference type="Proteomes" id="UP000289340">
    <property type="component" value="Chromosome 5"/>
</dbReference>
<gene>
    <name evidence="1" type="ORF">D0Y65_011764</name>
</gene>
<protein>
    <submittedName>
        <fullName evidence="1">Uncharacterized protein</fullName>
    </submittedName>
</protein>
<proteinExistence type="predicted"/>
<name>A0A445KLE9_GLYSO</name>
<reference evidence="1 2" key="1">
    <citation type="submission" date="2018-09" db="EMBL/GenBank/DDBJ databases">
        <title>A high-quality reference genome of wild soybean provides a powerful tool to mine soybean genomes.</title>
        <authorList>
            <person name="Xie M."/>
            <person name="Chung C.Y.L."/>
            <person name="Li M.-W."/>
            <person name="Wong F.-L."/>
            <person name="Chan T.-F."/>
            <person name="Lam H.-M."/>
        </authorList>
    </citation>
    <scope>NUCLEOTIDE SEQUENCE [LARGE SCALE GENOMIC DNA]</scope>
    <source>
        <strain evidence="2">cv. W05</strain>
        <tissue evidence="1">Hypocotyl of etiolated seedlings</tissue>
    </source>
</reference>
<accession>A0A445KLE9</accession>
<evidence type="ECO:0000313" key="2">
    <source>
        <dbReference type="Proteomes" id="UP000289340"/>
    </source>
</evidence>
<keyword evidence="2" id="KW-1185">Reference proteome</keyword>
<dbReference type="AlphaFoldDB" id="A0A445KLE9"/>
<organism evidence="1 2">
    <name type="scientific">Glycine soja</name>
    <name type="common">Wild soybean</name>
    <dbReference type="NCBI Taxonomy" id="3848"/>
    <lineage>
        <taxon>Eukaryota</taxon>
        <taxon>Viridiplantae</taxon>
        <taxon>Streptophyta</taxon>
        <taxon>Embryophyta</taxon>
        <taxon>Tracheophyta</taxon>
        <taxon>Spermatophyta</taxon>
        <taxon>Magnoliopsida</taxon>
        <taxon>eudicotyledons</taxon>
        <taxon>Gunneridae</taxon>
        <taxon>Pentapetalae</taxon>
        <taxon>rosids</taxon>
        <taxon>fabids</taxon>
        <taxon>Fabales</taxon>
        <taxon>Fabaceae</taxon>
        <taxon>Papilionoideae</taxon>
        <taxon>50 kb inversion clade</taxon>
        <taxon>NPAAA clade</taxon>
        <taxon>indigoferoid/millettioid clade</taxon>
        <taxon>Phaseoleae</taxon>
        <taxon>Glycine</taxon>
        <taxon>Glycine subgen. Soja</taxon>
    </lineage>
</organism>